<dbReference type="AlphaFoldDB" id="A0A544QQZ8"/>
<sequence length="322" mass="35453">MANPSRQRQLTTKDDIPLSELLDYGVELIDLYNDAPKGFLSGLTQEVSSRVFLQRTGDMTWEEVAEMEHAKTGTMDSTQMAFSVKSYSRSLGYSREFIEDNPSEMLRDEFQELIKGAETKDFEVLFDVLKNGVADGSQLWFTPEDYAGQSFSDTHNHTYADTEGVFGDTDAHRASKHVRMVNKDLREHGKTPRLGICGQDFADALIEERTDGTNYYIPEAEGLREGASMEQTLREDGVRFVQTAWLNGSESDDVYIIADDTPIKTNTVRPVELTDNTGAPIGGAGGAFGDPAALLGAYGSMRKGAKMADPLAAVKFTADNIA</sequence>
<evidence type="ECO:0000313" key="2">
    <source>
        <dbReference type="Proteomes" id="UP000315385"/>
    </source>
</evidence>
<gene>
    <name evidence="1" type="ORF">EWF95_02665</name>
</gene>
<comment type="caution">
    <text evidence="1">The sequence shown here is derived from an EMBL/GenBank/DDBJ whole genome shotgun (WGS) entry which is preliminary data.</text>
</comment>
<protein>
    <recommendedName>
        <fullName evidence="3">Phage major capsid protein</fullName>
    </recommendedName>
</protein>
<accession>A0A544QQZ8</accession>
<keyword evidence="2" id="KW-1185">Reference proteome</keyword>
<reference evidence="1 2" key="1">
    <citation type="submission" date="2019-02" db="EMBL/GenBank/DDBJ databases">
        <title>Halonotius sp. a new haloqrchaeon isolated from saline water.</title>
        <authorList>
            <person name="Duran-Viseras A."/>
            <person name="Sanchez-Porro C."/>
            <person name="Ventosa A."/>
        </authorList>
    </citation>
    <scope>NUCLEOTIDE SEQUENCE [LARGE SCALE GENOMIC DNA]</scope>
    <source>
        <strain evidence="1 2">F9-27</strain>
    </source>
</reference>
<evidence type="ECO:0000313" key="1">
    <source>
        <dbReference type="EMBL" id="TQQ81857.1"/>
    </source>
</evidence>
<proteinExistence type="predicted"/>
<dbReference type="OrthoDB" id="193862at2157"/>
<evidence type="ECO:0008006" key="3">
    <source>
        <dbReference type="Google" id="ProtNLM"/>
    </source>
</evidence>
<dbReference type="RefSeq" id="WP_142442510.1">
    <property type="nucleotide sequence ID" value="NZ_SESI01000001.1"/>
</dbReference>
<organism evidence="1 2">
    <name type="scientific">Halonotius roseus</name>
    <dbReference type="NCBI Taxonomy" id="2511997"/>
    <lineage>
        <taxon>Archaea</taxon>
        <taxon>Methanobacteriati</taxon>
        <taxon>Methanobacteriota</taxon>
        <taxon>Stenosarchaea group</taxon>
        <taxon>Halobacteria</taxon>
        <taxon>Halobacteriales</taxon>
        <taxon>Haloferacaceae</taxon>
        <taxon>Halonotius</taxon>
    </lineage>
</organism>
<dbReference type="Proteomes" id="UP000315385">
    <property type="component" value="Unassembled WGS sequence"/>
</dbReference>
<dbReference type="EMBL" id="SESI01000001">
    <property type="protein sequence ID" value="TQQ81857.1"/>
    <property type="molecule type" value="Genomic_DNA"/>
</dbReference>
<name>A0A544QQZ8_9EURY</name>